<dbReference type="Gene3D" id="3.90.1530.10">
    <property type="entry name" value="Conserved hypothetical protein from pyrococcus furiosus pfu- 392566-001, ParB domain"/>
    <property type="match status" value="1"/>
</dbReference>
<feature type="domain" description="RepB plasmid partition" evidence="2">
    <location>
        <begin position="106"/>
        <end position="286"/>
    </location>
</feature>
<evidence type="ECO:0000259" key="2">
    <source>
        <dbReference type="Pfam" id="PF07506"/>
    </source>
</evidence>
<gene>
    <name evidence="3" type="ORF">QTA56_11265</name>
</gene>
<dbReference type="RefSeq" id="WP_267981044.1">
    <property type="nucleotide sequence ID" value="NZ_JAPQKF010000004.1"/>
</dbReference>
<organism evidence="3 4">
    <name type="scientific">Acinetobacter thutiue</name>
    <dbReference type="NCBI Taxonomy" id="2998078"/>
    <lineage>
        <taxon>Bacteria</taxon>
        <taxon>Pseudomonadati</taxon>
        <taxon>Pseudomonadota</taxon>
        <taxon>Gammaproteobacteria</taxon>
        <taxon>Moraxellales</taxon>
        <taxon>Moraxellaceae</taxon>
        <taxon>Acinetobacter</taxon>
    </lineage>
</organism>
<dbReference type="Pfam" id="PF02195">
    <property type="entry name" value="ParB_N"/>
    <property type="match status" value="1"/>
</dbReference>
<keyword evidence="4" id="KW-1185">Reference proteome</keyword>
<comment type="caution">
    <text evidence="3">The sequence shown here is derived from an EMBL/GenBank/DDBJ whole genome shotgun (WGS) entry which is preliminary data.</text>
</comment>
<evidence type="ECO:0000313" key="3">
    <source>
        <dbReference type="EMBL" id="MDN0014807.1"/>
    </source>
</evidence>
<dbReference type="EMBL" id="JAUDZE010000004">
    <property type="protein sequence ID" value="MDN0014807.1"/>
    <property type="molecule type" value="Genomic_DNA"/>
</dbReference>
<evidence type="ECO:0000259" key="1">
    <source>
        <dbReference type="Pfam" id="PF02195"/>
    </source>
</evidence>
<reference evidence="3" key="1">
    <citation type="submission" date="2023-06" db="EMBL/GenBank/DDBJ databases">
        <title>Two novel species of Acinetobacter isolated from motorbike repairing workshop in Vietnam.</title>
        <authorList>
            <person name="Le N.T.T."/>
        </authorList>
    </citation>
    <scope>NUCLEOTIDE SEQUENCE</scope>
    <source>
        <strain evidence="3">VNH17</strain>
    </source>
</reference>
<dbReference type="Pfam" id="PF07506">
    <property type="entry name" value="RepB"/>
    <property type="match status" value="1"/>
</dbReference>
<name>A0ABT7WQ46_9GAMM</name>
<feature type="domain" description="ParB-like N-terminal" evidence="1">
    <location>
        <begin position="19"/>
        <end position="98"/>
    </location>
</feature>
<dbReference type="Proteomes" id="UP001168524">
    <property type="component" value="Unassembled WGS sequence"/>
</dbReference>
<sequence>MKTNKELTIKASFIPSIYLIDIDRIVPLKKFPKEYKLSKKYHQILQSVKNIGLVEPLIVYPSPQKPDSYLLMDGHSRLLALQACEQIQAKCIISTEDDTFTYNNKVNRLASIQSVNMIINAVNIGVPISIISQTLNISEKTIRGKFNLLTGICEEVIKILSDQHVSMGVFPILRKMKKLRQIDAATGMKTKQDFSVKYARFLLDSSAEHEIHPLEKKKSTVADRESNAQLQREISNLRVKQKNKYDTFATDSFKLTIIKPFIKELLNNVEIVKWLAKHKNEYLLKFNEII</sequence>
<proteinExistence type="predicted"/>
<dbReference type="SUPFAM" id="SSF110849">
    <property type="entry name" value="ParB/Sulfiredoxin"/>
    <property type="match status" value="1"/>
</dbReference>
<dbReference type="InterPro" id="IPR011111">
    <property type="entry name" value="Plasmid_RepB"/>
</dbReference>
<evidence type="ECO:0000313" key="4">
    <source>
        <dbReference type="Proteomes" id="UP001168524"/>
    </source>
</evidence>
<protein>
    <submittedName>
        <fullName evidence="3">Plasmid partitioning protein RepB C-terminal domain-containing protein</fullName>
    </submittedName>
</protein>
<dbReference type="InterPro" id="IPR036086">
    <property type="entry name" value="ParB/Sulfiredoxin_sf"/>
</dbReference>
<accession>A0ABT7WQ46</accession>
<dbReference type="InterPro" id="IPR003115">
    <property type="entry name" value="ParB_N"/>
</dbReference>